<dbReference type="InterPro" id="IPR023405">
    <property type="entry name" value="Topo_IA_core_domain"/>
</dbReference>
<organism evidence="2 3">
    <name type="scientific">Flavonifractor plautii</name>
    <name type="common">Fusobacterium plautii</name>
    <dbReference type="NCBI Taxonomy" id="292800"/>
    <lineage>
        <taxon>Bacteria</taxon>
        <taxon>Bacillati</taxon>
        <taxon>Bacillota</taxon>
        <taxon>Clostridia</taxon>
        <taxon>Eubacteriales</taxon>
        <taxon>Oscillospiraceae</taxon>
        <taxon>Flavonifractor</taxon>
    </lineage>
</organism>
<dbReference type="AlphaFoldDB" id="A0A174LQS6"/>
<dbReference type="GO" id="GO:0016853">
    <property type="term" value="F:isomerase activity"/>
    <property type="evidence" value="ECO:0007669"/>
    <property type="project" value="UniProtKB-KW"/>
</dbReference>
<dbReference type="EMBL" id="CYZT01000300">
    <property type="protein sequence ID" value="CUP26604.1"/>
    <property type="molecule type" value="Genomic_DNA"/>
</dbReference>
<evidence type="ECO:0000313" key="2">
    <source>
        <dbReference type="EMBL" id="CUP26604.1"/>
    </source>
</evidence>
<dbReference type="SUPFAM" id="SSF56712">
    <property type="entry name" value="Prokaryotic type I DNA topoisomerase"/>
    <property type="match status" value="1"/>
</dbReference>
<accession>A0A174LQS6</accession>
<proteinExistence type="predicted"/>
<dbReference type="Gene3D" id="3.40.50.140">
    <property type="match status" value="1"/>
</dbReference>
<evidence type="ECO:0000256" key="1">
    <source>
        <dbReference type="SAM" id="MobiDB-lite"/>
    </source>
</evidence>
<evidence type="ECO:0000313" key="3">
    <source>
        <dbReference type="Proteomes" id="UP000095746"/>
    </source>
</evidence>
<name>A0A174LQS6_FLAPL</name>
<sequence length="178" mass="19034">MAKTLVLAEKPSVARELARVLGCKQSGEGYLEGEKYIVTWALGHLVELAPPEDYDKAWAKWDMLTLPMLPERMKTVVIPQSGRGSSGPSRPSFAGGTWASWSSPPTRAGRGSWWPGGFWRRPGGRGRPGGCGSPPRPTRPSGRASPTCGPRRSTTTCSAPPAPAARPTGWWASMLPGP</sequence>
<gene>
    <name evidence="2" type="primary">topB_3</name>
    <name evidence="2" type="ORF">ERS852411_02911</name>
</gene>
<protein>
    <submittedName>
        <fullName evidence="2">DNA topoisomerase 3</fullName>
        <ecNumber evidence="2">5.99.1.2</ecNumber>
    </submittedName>
</protein>
<feature type="compositionally biased region" description="Low complexity" evidence="1">
    <location>
        <begin position="109"/>
        <end position="121"/>
    </location>
</feature>
<dbReference type="EC" id="5.99.1.2" evidence="2"/>
<dbReference type="Proteomes" id="UP000095746">
    <property type="component" value="Unassembled WGS sequence"/>
</dbReference>
<reference evidence="2 3" key="1">
    <citation type="submission" date="2015-09" db="EMBL/GenBank/DDBJ databases">
        <authorList>
            <consortium name="Pathogen Informatics"/>
        </authorList>
    </citation>
    <scope>NUCLEOTIDE SEQUENCE [LARGE SCALE GENOMIC DNA]</scope>
    <source>
        <strain evidence="2 3">2789STDY5608854</strain>
    </source>
</reference>
<feature type="region of interest" description="Disordered" evidence="1">
    <location>
        <begin position="79"/>
        <end position="178"/>
    </location>
</feature>
<feature type="compositionally biased region" description="Low complexity" evidence="1">
    <location>
        <begin position="81"/>
        <end position="96"/>
    </location>
</feature>
<feature type="compositionally biased region" description="Low complexity" evidence="1">
    <location>
        <begin position="139"/>
        <end position="159"/>
    </location>
</feature>
<keyword evidence="2" id="KW-0413">Isomerase</keyword>